<dbReference type="EMBL" id="HQ225832">
    <property type="protein sequence ID" value="ADX42573.1"/>
    <property type="molecule type" value="Genomic_DNA"/>
</dbReference>
<organism evidence="1 2">
    <name type="scientific">Tetrasphaera phage TJE1</name>
    <dbReference type="NCBI Taxonomy" id="981335"/>
    <lineage>
        <taxon>Viruses</taxon>
        <taxon>Duplodnaviria</taxon>
        <taxon>Heunggongvirae</taxon>
        <taxon>Uroviricota</taxon>
        <taxon>Caudoviricetes</taxon>
        <taxon>Tijeunavirus</taxon>
        <taxon>Tijeunavirus TJE1</taxon>
    </lineage>
</organism>
<dbReference type="KEGG" id="vg:14297478"/>
<reference evidence="1 2" key="1">
    <citation type="journal article" date="2012" name="Virus Genes">
        <title>Isolation and complete genome sequence of a bacteriophage lysing Tetrasphaera jenkinsii, a filamentous bacteria responsible for bulking in activated sludge.</title>
        <authorList>
            <person name="Petrovski S."/>
            <person name="Tillett D."/>
            <person name="Seviour R.J."/>
        </authorList>
    </citation>
    <scope>NUCLEOTIDE SEQUENCE [LARGE SCALE GENOMIC DNA]</scope>
</reference>
<evidence type="ECO:0000313" key="1">
    <source>
        <dbReference type="EMBL" id="ADX42573.1"/>
    </source>
</evidence>
<evidence type="ECO:0000313" key="2">
    <source>
        <dbReference type="Proteomes" id="UP000002653"/>
    </source>
</evidence>
<dbReference type="Proteomes" id="UP000002653">
    <property type="component" value="Segment"/>
</dbReference>
<dbReference type="RefSeq" id="YP_007237965.1">
    <property type="nucleotide sequence ID" value="NC_019930.1"/>
</dbReference>
<dbReference type="GeneID" id="14297478"/>
<name>G4W985_9CAUD</name>
<keyword evidence="2" id="KW-1185">Reference proteome</keyword>
<protein>
    <submittedName>
        <fullName evidence="1">ERF family protein</fullName>
    </submittedName>
</protein>
<sequence length="259" mass="28673">MEVVTDSPQTKEVSTKTAAPMPAMTQSTMPTVMSSQELVTFAVMNDKVEMLDKIIALKNAEEDRAAKIEFDRHFAEMQKDYEPVRRSTKGQFGVFADLNAILSTYGPILARHGFSTSWEEEEIPEKPGWKRIWNLISGYGYTKRAKFDCPPAPALDGGAKGANVIQLQGIQTSYGKRYSFNSNAGVILTDEDKDGGSFEDGVKLGQYIQLIREATTQAERKTNFMAAIAGPDLTDREKVILGEESVKRSKELKAMGVTE</sequence>
<accession>G4W985</accession>
<proteinExistence type="predicted"/>